<dbReference type="Pfam" id="PF00188">
    <property type="entry name" value="CAP"/>
    <property type="match status" value="1"/>
</dbReference>
<accession>A0ABQ2GLE6</accession>
<evidence type="ECO:0000313" key="4">
    <source>
        <dbReference type="Proteomes" id="UP000661918"/>
    </source>
</evidence>
<dbReference type="SUPFAM" id="SSF55797">
    <property type="entry name" value="PR-1-like"/>
    <property type="match status" value="1"/>
</dbReference>
<dbReference type="Gene3D" id="3.40.33.10">
    <property type="entry name" value="CAP"/>
    <property type="match status" value="1"/>
</dbReference>
<dbReference type="PANTHER" id="PTHR31157:SF1">
    <property type="entry name" value="SCP DOMAIN-CONTAINING PROTEIN"/>
    <property type="match status" value="1"/>
</dbReference>
<sequence length="176" mass="18747">MLLHYALRMLKAFRMVTRTLLLSALTVLPTFSVAGAQTSAEAQLLARLNQVRVQGVTCPGSGRRPTAGALRPSVPHAQAARLQAGYISASGRVTHFGAGGSTPRVRAARTGVRATSVTEIVYMGAGSNPEGALRWWLQSPVHCYWMTEGRYTHAGVSVVQGSRGTAYVVVLSSQPQ</sequence>
<dbReference type="PANTHER" id="PTHR31157">
    <property type="entry name" value="SCP DOMAIN-CONTAINING PROTEIN"/>
    <property type="match status" value="1"/>
</dbReference>
<feature type="chain" id="PRO_5046456522" description="SCP domain-containing protein" evidence="1">
    <location>
        <begin position="37"/>
        <end position="176"/>
    </location>
</feature>
<protein>
    <recommendedName>
        <fullName evidence="2">SCP domain-containing protein</fullName>
    </recommendedName>
</protein>
<feature type="domain" description="SCP" evidence="2">
    <location>
        <begin position="47"/>
        <end position="170"/>
    </location>
</feature>
<dbReference type="CDD" id="cd05379">
    <property type="entry name" value="CAP_bacterial"/>
    <property type="match status" value="1"/>
</dbReference>
<dbReference type="InterPro" id="IPR035940">
    <property type="entry name" value="CAP_sf"/>
</dbReference>
<evidence type="ECO:0000256" key="1">
    <source>
        <dbReference type="SAM" id="SignalP"/>
    </source>
</evidence>
<dbReference type="Proteomes" id="UP000661918">
    <property type="component" value="Unassembled WGS sequence"/>
</dbReference>
<name>A0ABQ2GLE6_9DEIO</name>
<keyword evidence="1" id="KW-0732">Signal</keyword>
<organism evidence="3 4">
    <name type="scientific">Deinococcus aerophilus</name>
    <dbReference type="NCBI Taxonomy" id="522488"/>
    <lineage>
        <taxon>Bacteria</taxon>
        <taxon>Thermotogati</taxon>
        <taxon>Deinococcota</taxon>
        <taxon>Deinococci</taxon>
        <taxon>Deinococcales</taxon>
        <taxon>Deinococcaceae</taxon>
        <taxon>Deinococcus</taxon>
    </lineage>
</organism>
<gene>
    <name evidence="3" type="ORF">GCM10010841_07010</name>
</gene>
<comment type="caution">
    <text evidence="3">The sequence shown here is derived from an EMBL/GenBank/DDBJ whole genome shotgun (WGS) entry which is preliminary data.</text>
</comment>
<evidence type="ECO:0000313" key="3">
    <source>
        <dbReference type="EMBL" id="GGM01062.1"/>
    </source>
</evidence>
<feature type="signal peptide" evidence="1">
    <location>
        <begin position="1"/>
        <end position="36"/>
    </location>
</feature>
<keyword evidence="4" id="KW-1185">Reference proteome</keyword>
<dbReference type="InterPro" id="IPR014044">
    <property type="entry name" value="CAP_dom"/>
</dbReference>
<proteinExistence type="predicted"/>
<reference evidence="4" key="1">
    <citation type="journal article" date="2019" name="Int. J. Syst. Evol. Microbiol.">
        <title>The Global Catalogue of Microorganisms (GCM) 10K type strain sequencing project: providing services to taxonomists for standard genome sequencing and annotation.</title>
        <authorList>
            <consortium name="The Broad Institute Genomics Platform"/>
            <consortium name="The Broad Institute Genome Sequencing Center for Infectious Disease"/>
            <person name="Wu L."/>
            <person name="Ma J."/>
        </authorList>
    </citation>
    <scope>NUCLEOTIDE SEQUENCE [LARGE SCALE GENOMIC DNA]</scope>
    <source>
        <strain evidence="4">JCM 15443</strain>
    </source>
</reference>
<evidence type="ECO:0000259" key="2">
    <source>
        <dbReference type="Pfam" id="PF00188"/>
    </source>
</evidence>
<dbReference type="EMBL" id="BMOM01000004">
    <property type="protein sequence ID" value="GGM01062.1"/>
    <property type="molecule type" value="Genomic_DNA"/>
</dbReference>